<organism evidence="1 2">
    <name type="scientific">Dentiscutata erythropus</name>
    <dbReference type="NCBI Taxonomy" id="1348616"/>
    <lineage>
        <taxon>Eukaryota</taxon>
        <taxon>Fungi</taxon>
        <taxon>Fungi incertae sedis</taxon>
        <taxon>Mucoromycota</taxon>
        <taxon>Glomeromycotina</taxon>
        <taxon>Glomeromycetes</taxon>
        <taxon>Diversisporales</taxon>
        <taxon>Gigasporaceae</taxon>
        <taxon>Dentiscutata</taxon>
    </lineage>
</organism>
<dbReference type="EMBL" id="CAJVPY010026991">
    <property type="protein sequence ID" value="CAG8790549.1"/>
    <property type="molecule type" value="Genomic_DNA"/>
</dbReference>
<dbReference type="SUPFAM" id="SSF53098">
    <property type="entry name" value="Ribonuclease H-like"/>
    <property type="match status" value="1"/>
</dbReference>
<reference evidence="1" key="1">
    <citation type="submission" date="2021-06" db="EMBL/GenBank/DDBJ databases">
        <authorList>
            <person name="Kallberg Y."/>
            <person name="Tangrot J."/>
            <person name="Rosling A."/>
        </authorList>
    </citation>
    <scope>NUCLEOTIDE SEQUENCE</scope>
    <source>
        <strain evidence="1">MA453B</strain>
    </source>
</reference>
<dbReference type="OrthoDB" id="2436883at2759"/>
<protein>
    <submittedName>
        <fullName evidence="1">10555_t:CDS:1</fullName>
    </submittedName>
</protein>
<dbReference type="Proteomes" id="UP000789405">
    <property type="component" value="Unassembled WGS sequence"/>
</dbReference>
<proteinExistence type="predicted"/>
<sequence>MINRVEHRWKYWEQPLLLLSIVLHPTYKLSKFNNTVMNLTWTHIGQWLKYYFQAFFNLPSRSILSEMIKYKHEEDPYDNVSFQQFQGNLLDFWESTAGIGPELAKLAIHIHGICINSASVERLWSSMANNQQMSKFRIATPIFDFEENELEPNENINGIEENENINIQVPENSIDESIVEEEDQWMMIINQWINATLSENRVDDARDQIFLNDEFNEDFNLAGRNIHPADDTLAKWDLITLFADNLEPPSYLMDS</sequence>
<accession>A0A9N9JQ12</accession>
<name>A0A9N9JQ12_9GLOM</name>
<gene>
    <name evidence="1" type="ORF">DERYTH_LOCUS21336</name>
</gene>
<comment type="caution">
    <text evidence="1">The sequence shown here is derived from an EMBL/GenBank/DDBJ whole genome shotgun (WGS) entry which is preliminary data.</text>
</comment>
<dbReference type="AlphaFoldDB" id="A0A9N9JQ12"/>
<evidence type="ECO:0000313" key="1">
    <source>
        <dbReference type="EMBL" id="CAG8790549.1"/>
    </source>
</evidence>
<keyword evidence="2" id="KW-1185">Reference proteome</keyword>
<dbReference type="InterPro" id="IPR012337">
    <property type="entry name" value="RNaseH-like_sf"/>
</dbReference>
<evidence type="ECO:0000313" key="2">
    <source>
        <dbReference type="Proteomes" id="UP000789405"/>
    </source>
</evidence>